<dbReference type="Pfam" id="PF01613">
    <property type="entry name" value="Flavin_Reduct"/>
    <property type="match status" value="1"/>
</dbReference>
<dbReference type="Gene3D" id="2.30.110.10">
    <property type="entry name" value="Electron Transport, Fmn-binding Protein, Chain A"/>
    <property type="match status" value="1"/>
</dbReference>
<dbReference type="InterPro" id="IPR002563">
    <property type="entry name" value="Flavin_Rdtase-like_dom"/>
</dbReference>
<name>A0AAV3XGK8_9CYAN</name>
<sequence length="177" mass="19360">MRIDKLSDVENKLGDKPVLDEQAKKTILRKIPHGLYVCGVKDGEEVNGFTASWIMQASFTPPLVVNCVKQDSKSHAMIKASGVFALSVLEAGQKDLAQKFFKPQRRSGDKFEDVEFYLGEETGCPIIKDSLGYVECKVVSAVEHGDHTVYVGEVIGAGVHREGDALLLESTGWNYGG</sequence>
<dbReference type="Proteomes" id="UP001050975">
    <property type="component" value="Unassembled WGS sequence"/>
</dbReference>
<evidence type="ECO:0000259" key="3">
    <source>
        <dbReference type="SMART" id="SM00903"/>
    </source>
</evidence>
<proteinExistence type="inferred from homology"/>
<protein>
    <submittedName>
        <fullName evidence="4">Flavin reductase-like, FMN-binding protein</fullName>
    </submittedName>
</protein>
<dbReference type="SUPFAM" id="SSF50475">
    <property type="entry name" value="FMN-binding split barrel"/>
    <property type="match status" value="1"/>
</dbReference>
<dbReference type="GO" id="GO:0042602">
    <property type="term" value="F:riboflavin reductase (NADPH) activity"/>
    <property type="evidence" value="ECO:0007669"/>
    <property type="project" value="TreeGrafter"/>
</dbReference>
<dbReference type="EMBL" id="BLAY01000048">
    <property type="protein sequence ID" value="GET38607.1"/>
    <property type="molecule type" value="Genomic_DNA"/>
</dbReference>
<dbReference type="InterPro" id="IPR050268">
    <property type="entry name" value="NADH-dep_flavin_reductase"/>
</dbReference>
<dbReference type="AlphaFoldDB" id="A0AAV3XGK8"/>
<feature type="domain" description="Flavin reductase like" evidence="3">
    <location>
        <begin position="28"/>
        <end position="175"/>
    </location>
</feature>
<accession>A0AAV3XGK8</accession>
<keyword evidence="2" id="KW-0560">Oxidoreductase</keyword>
<dbReference type="GO" id="GO:0010181">
    <property type="term" value="F:FMN binding"/>
    <property type="evidence" value="ECO:0007669"/>
    <property type="project" value="InterPro"/>
</dbReference>
<dbReference type="PANTHER" id="PTHR30466">
    <property type="entry name" value="FLAVIN REDUCTASE"/>
    <property type="match status" value="1"/>
</dbReference>
<keyword evidence="5" id="KW-1185">Reference proteome</keyword>
<comment type="similarity">
    <text evidence="1">Belongs to the non-flavoprotein flavin reductase family.</text>
</comment>
<comment type="caution">
    <text evidence="4">The sequence shown here is derived from an EMBL/GenBank/DDBJ whole genome shotgun (WGS) entry which is preliminary data.</text>
</comment>
<reference evidence="4" key="1">
    <citation type="submission" date="2019-10" db="EMBL/GenBank/DDBJ databases">
        <title>Draft genome sequece of Microseira wollei NIES-4236.</title>
        <authorList>
            <person name="Yamaguchi H."/>
            <person name="Suzuki S."/>
            <person name="Kawachi M."/>
        </authorList>
    </citation>
    <scope>NUCLEOTIDE SEQUENCE</scope>
    <source>
        <strain evidence="4">NIES-4236</strain>
    </source>
</reference>
<evidence type="ECO:0000313" key="5">
    <source>
        <dbReference type="Proteomes" id="UP001050975"/>
    </source>
</evidence>
<dbReference type="SMART" id="SM00903">
    <property type="entry name" value="Flavin_Reduct"/>
    <property type="match status" value="1"/>
</dbReference>
<dbReference type="PANTHER" id="PTHR30466:SF11">
    <property type="entry name" value="FLAVIN-DEPENDENT MONOOXYGENASE, REDUCTASE SUBUNIT HSAB"/>
    <property type="match status" value="1"/>
</dbReference>
<evidence type="ECO:0000256" key="1">
    <source>
        <dbReference type="ARBA" id="ARBA00008898"/>
    </source>
</evidence>
<evidence type="ECO:0000313" key="4">
    <source>
        <dbReference type="EMBL" id="GET38607.1"/>
    </source>
</evidence>
<dbReference type="InterPro" id="IPR012349">
    <property type="entry name" value="Split_barrel_FMN-bd"/>
</dbReference>
<gene>
    <name evidence="4" type="ORF">MiSe_33650</name>
</gene>
<evidence type="ECO:0000256" key="2">
    <source>
        <dbReference type="ARBA" id="ARBA00023002"/>
    </source>
</evidence>
<organism evidence="4 5">
    <name type="scientific">Microseira wollei NIES-4236</name>
    <dbReference type="NCBI Taxonomy" id="2530354"/>
    <lineage>
        <taxon>Bacteria</taxon>
        <taxon>Bacillati</taxon>
        <taxon>Cyanobacteriota</taxon>
        <taxon>Cyanophyceae</taxon>
        <taxon>Oscillatoriophycideae</taxon>
        <taxon>Aerosakkonematales</taxon>
        <taxon>Aerosakkonemataceae</taxon>
        <taxon>Microseira</taxon>
    </lineage>
</organism>